<dbReference type="Gene3D" id="1.20.1250.20">
    <property type="entry name" value="MFS general substrate transporter like domains"/>
    <property type="match status" value="1"/>
</dbReference>
<dbReference type="PANTHER" id="PTHR11654">
    <property type="entry name" value="OLIGOPEPTIDE TRANSPORTER-RELATED"/>
    <property type="match status" value="1"/>
</dbReference>
<dbReference type="Proteomes" id="UP000228380">
    <property type="component" value="Unplaced"/>
</dbReference>
<feature type="transmembrane region" description="Helical" evidence="8">
    <location>
        <begin position="459"/>
        <end position="480"/>
    </location>
</feature>
<name>A0A8B9A3U4_PHODC</name>
<organism evidence="9 10">
    <name type="scientific">Phoenix dactylifera</name>
    <name type="common">Date palm</name>
    <dbReference type="NCBI Taxonomy" id="42345"/>
    <lineage>
        <taxon>Eukaryota</taxon>
        <taxon>Viridiplantae</taxon>
        <taxon>Streptophyta</taxon>
        <taxon>Embryophyta</taxon>
        <taxon>Tracheophyta</taxon>
        <taxon>Spermatophyta</taxon>
        <taxon>Magnoliopsida</taxon>
        <taxon>Liliopsida</taxon>
        <taxon>Arecaceae</taxon>
        <taxon>Coryphoideae</taxon>
        <taxon>Phoeniceae</taxon>
        <taxon>Phoenix</taxon>
    </lineage>
</organism>
<evidence type="ECO:0000256" key="6">
    <source>
        <dbReference type="RuleBase" id="RU003755"/>
    </source>
</evidence>
<feature type="transmembrane region" description="Helical" evidence="8">
    <location>
        <begin position="335"/>
        <end position="355"/>
    </location>
</feature>
<protein>
    <submittedName>
        <fullName evidence="10">LOW QUALITY PROTEIN: protein NRT1/ PTR FAMILY 8.1-like</fullName>
    </submittedName>
</protein>
<dbReference type="InterPro" id="IPR036259">
    <property type="entry name" value="MFS_trans_sf"/>
</dbReference>
<dbReference type="InterPro" id="IPR000109">
    <property type="entry name" value="POT_fam"/>
</dbReference>
<keyword evidence="5 8" id="KW-0472">Membrane</keyword>
<gene>
    <name evidence="10" type="primary">LOC120108853</name>
</gene>
<dbReference type="KEGG" id="pda:120108853"/>
<feature type="compositionally biased region" description="Basic and acidic residues" evidence="7">
    <location>
        <begin position="1"/>
        <end position="15"/>
    </location>
</feature>
<dbReference type="InterPro" id="IPR018456">
    <property type="entry name" value="PTR2_symporter_CS"/>
</dbReference>
<sequence length="574" mass="64229">MREAAEDKYTKDGTTDIRGNPAVKKDTGNWRACPYILANECCERLAYYGMSTNLVNYMKDRLHQNNTTAANNVTNWSGTCYIMPLLGAFLADAYLGRYWTIASFMIVYISGLTLLTMTSSVKGLKPSCDNGVCDPTNAQTAVVFIALYLIALGTGGIKPCVSSFGADQFDESDESEKKRKSSFFNWFYFSINIGALVASSVLVWIQNNVGWGWGFGIPAVVMAIAVVSFFLGTALYRHQKPGGSPLTRIAQVVVASFRKYGVNLPHDKSSLYEISEKESVIQGSRKLEHTDQFKFLDKAAVVTQDDKMKDPVDPWRLCTVTQVEELKSVVRILPIWATGIIFSTVYSQMSTMFVLQGNTLDPHMGPHFKIPSASLSIFDTISVIVWVPIYDRVIVSVARKLTGHERGFTQLTRMGIGLAISIFSMLAAGILEVVRLRIVGRDGLYDYDGYVPMSIFWQIPQYFIIGAAEVFTFIGQLEFFYDQAPDAMRSLLSALSLTTVSLGNYLSTLLVTIVTDITTKNGRLGWIPENLNRGHLDYFFWLLAILSLLNFGVYLWIAKWYTYKKTTDKDFESQ</sequence>
<dbReference type="GO" id="GO:0006857">
    <property type="term" value="P:oligopeptide transport"/>
    <property type="evidence" value="ECO:0007669"/>
    <property type="project" value="InterPro"/>
</dbReference>
<dbReference type="SUPFAM" id="SSF103473">
    <property type="entry name" value="MFS general substrate transporter"/>
    <property type="match status" value="1"/>
</dbReference>
<evidence type="ECO:0000256" key="1">
    <source>
        <dbReference type="ARBA" id="ARBA00004141"/>
    </source>
</evidence>
<dbReference type="GO" id="GO:0016020">
    <property type="term" value="C:membrane"/>
    <property type="evidence" value="ECO:0007669"/>
    <property type="project" value="UniProtKB-SubCell"/>
</dbReference>
<accession>A0A8B9A3U4</accession>
<dbReference type="RefSeq" id="XP_038978513.1">
    <property type="nucleotide sequence ID" value="XM_039122585.1"/>
</dbReference>
<dbReference type="Pfam" id="PF00854">
    <property type="entry name" value="PTR2"/>
    <property type="match status" value="1"/>
</dbReference>
<proteinExistence type="inferred from homology"/>
<feature type="transmembrane region" description="Helical" evidence="8">
    <location>
        <begin position="375"/>
        <end position="395"/>
    </location>
</feature>
<evidence type="ECO:0000313" key="9">
    <source>
        <dbReference type="Proteomes" id="UP000228380"/>
    </source>
</evidence>
<evidence type="ECO:0000313" key="10">
    <source>
        <dbReference type="RefSeq" id="XP_038978513.1"/>
    </source>
</evidence>
<evidence type="ECO:0000256" key="4">
    <source>
        <dbReference type="ARBA" id="ARBA00022989"/>
    </source>
</evidence>
<keyword evidence="3 6" id="KW-0812">Transmembrane</keyword>
<keyword evidence="6" id="KW-0813">Transport</keyword>
<feature type="transmembrane region" description="Helical" evidence="8">
    <location>
        <begin position="538"/>
        <end position="557"/>
    </location>
</feature>
<reference evidence="10" key="1">
    <citation type="submission" date="2025-08" db="UniProtKB">
        <authorList>
            <consortium name="RefSeq"/>
        </authorList>
    </citation>
    <scope>IDENTIFICATION</scope>
    <source>
        <tissue evidence="10">Young leaves</tissue>
    </source>
</reference>
<feature type="transmembrane region" description="Helical" evidence="8">
    <location>
        <begin position="186"/>
        <end position="205"/>
    </location>
</feature>
<comment type="similarity">
    <text evidence="2 6">Belongs to the major facilitator superfamily. Proton-dependent oligopeptide transporter (POT/PTR) (TC 2.A.17) family.</text>
</comment>
<dbReference type="GO" id="GO:0022857">
    <property type="term" value="F:transmembrane transporter activity"/>
    <property type="evidence" value="ECO:0007669"/>
    <property type="project" value="InterPro"/>
</dbReference>
<feature type="transmembrane region" description="Helical" evidence="8">
    <location>
        <begin position="98"/>
        <end position="117"/>
    </location>
</feature>
<feature type="transmembrane region" description="Helical" evidence="8">
    <location>
        <begin position="211"/>
        <end position="236"/>
    </location>
</feature>
<feature type="transmembrane region" description="Helical" evidence="8">
    <location>
        <begin position="492"/>
        <end position="518"/>
    </location>
</feature>
<keyword evidence="4 8" id="KW-1133">Transmembrane helix</keyword>
<dbReference type="OrthoDB" id="8904098at2759"/>
<comment type="subcellular location">
    <subcellularLocation>
        <location evidence="1 6">Membrane</location>
        <topology evidence="1 6">Multi-pass membrane protein</topology>
    </subcellularLocation>
</comment>
<feature type="region of interest" description="Disordered" evidence="7">
    <location>
        <begin position="1"/>
        <end position="20"/>
    </location>
</feature>
<dbReference type="AlphaFoldDB" id="A0A8B9A3U4"/>
<evidence type="ECO:0000256" key="2">
    <source>
        <dbReference type="ARBA" id="ARBA00005982"/>
    </source>
</evidence>
<dbReference type="GeneID" id="120108853"/>
<dbReference type="PROSITE" id="PS01023">
    <property type="entry name" value="PTR2_2"/>
    <property type="match status" value="1"/>
</dbReference>
<evidence type="ECO:0000256" key="5">
    <source>
        <dbReference type="ARBA" id="ARBA00023136"/>
    </source>
</evidence>
<evidence type="ECO:0000256" key="3">
    <source>
        <dbReference type="ARBA" id="ARBA00022692"/>
    </source>
</evidence>
<evidence type="ECO:0000256" key="8">
    <source>
        <dbReference type="SAM" id="Phobius"/>
    </source>
</evidence>
<evidence type="ECO:0000256" key="7">
    <source>
        <dbReference type="SAM" id="MobiDB-lite"/>
    </source>
</evidence>
<keyword evidence="9" id="KW-1185">Reference proteome</keyword>
<feature type="transmembrane region" description="Helical" evidence="8">
    <location>
        <begin position="416"/>
        <end position="439"/>
    </location>
</feature>